<dbReference type="EMBL" id="JAIVGD010000005">
    <property type="protein sequence ID" value="KAH0773470.1"/>
    <property type="molecule type" value="Genomic_DNA"/>
</dbReference>
<sequence length="110" mass="11969">MGIVEVYFCHMVDQVDVPISFLEYTPTNEESIGAFNKEGDKGDNEGDRLLKVQCFAVPKPDTIAPTQALTNASTELVVVELTQPAASPNAERVETELVVAVDDNPVVDFD</sequence>
<keyword evidence="2" id="KW-1185">Reference proteome</keyword>
<name>A0ABQ7VYA3_SOLTU</name>
<organism evidence="1 2">
    <name type="scientific">Solanum tuberosum</name>
    <name type="common">Potato</name>
    <dbReference type="NCBI Taxonomy" id="4113"/>
    <lineage>
        <taxon>Eukaryota</taxon>
        <taxon>Viridiplantae</taxon>
        <taxon>Streptophyta</taxon>
        <taxon>Embryophyta</taxon>
        <taxon>Tracheophyta</taxon>
        <taxon>Spermatophyta</taxon>
        <taxon>Magnoliopsida</taxon>
        <taxon>eudicotyledons</taxon>
        <taxon>Gunneridae</taxon>
        <taxon>Pentapetalae</taxon>
        <taxon>asterids</taxon>
        <taxon>lamiids</taxon>
        <taxon>Solanales</taxon>
        <taxon>Solanaceae</taxon>
        <taxon>Solanoideae</taxon>
        <taxon>Solaneae</taxon>
        <taxon>Solanum</taxon>
    </lineage>
</organism>
<reference evidence="1 2" key="1">
    <citation type="journal article" date="2021" name="bioRxiv">
        <title>Chromosome-scale and haplotype-resolved genome assembly of a tetraploid potato cultivar.</title>
        <authorList>
            <person name="Sun H."/>
            <person name="Jiao W.-B."/>
            <person name="Krause K."/>
            <person name="Campoy J.A."/>
            <person name="Goel M."/>
            <person name="Folz-Donahue K."/>
            <person name="Kukat C."/>
            <person name="Huettel B."/>
            <person name="Schneeberger K."/>
        </authorList>
    </citation>
    <scope>NUCLEOTIDE SEQUENCE [LARGE SCALE GENOMIC DNA]</scope>
    <source>
        <strain evidence="1">SolTubOtavaFocal</strain>
        <tissue evidence="1">Leaves</tissue>
    </source>
</reference>
<protein>
    <recommendedName>
        <fullName evidence="3">Integrase core domain containing protein</fullName>
    </recommendedName>
</protein>
<accession>A0ABQ7VYA3</accession>
<gene>
    <name evidence="1" type="ORF">KY290_010607</name>
</gene>
<proteinExistence type="predicted"/>
<comment type="caution">
    <text evidence="1">The sequence shown here is derived from an EMBL/GenBank/DDBJ whole genome shotgun (WGS) entry which is preliminary data.</text>
</comment>
<evidence type="ECO:0008006" key="3">
    <source>
        <dbReference type="Google" id="ProtNLM"/>
    </source>
</evidence>
<evidence type="ECO:0000313" key="2">
    <source>
        <dbReference type="Proteomes" id="UP000826656"/>
    </source>
</evidence>
<evidence type="ECO:0000313" key="1">
    <source>
        <dbReference type="EMBL" id="KAH0773470.1"/>
    </source>
</evidence>
<dbReference type="Proteomes" id="UP000826656">
    <property type="component" value="Unassembled WGS sequence"/>
</dbReference>